<dbReference type="RefSeq" id="WP_021246274.1">
    <property type="nucleotide sequence ID" value="NZ_JFHR01000001.1"/>
</dbReference>
<dbReference type="Proteomes" id="UP000028411">
    <property type="component" value="Unassembled WGS sequence"/>
</dbReference>
<comment type="caution">
    <text evidence="2">The sequence shown here is derived from an EMBL/GenBank/DDBJ whole genome shotgun (WGS) entry which is preliminary data.</text>
</comment>
<dbReference type="PANTHER" id="PTHR34989">
    <property type="entry name" value="PROTEIN HDED"/>
    <property type="match status" value="1"/>
</dbReference>
<name>A0A081RKB0_SPHCR</name>
<dbReference type="AlphaFoldDB" id="A0A081RKB0"/>
<feature type="transmembrane region" description="Helical" evidence="1">
    <location>
        <begin position="80"/>
        <end position="98"/>
    </location>
</feature>
<evidence type="ECO:0000313" key="3">
    <source>
        <dbReference type="Proteomes" id="UP000028411"/>
    </source>
</evidence>
<sequence>MPSQSRRYSSPYGMADPALETSWGWVLAYGLLVILIGVFALLNPIATGFATGVFLAVALLIYGILAIAAGLSSLSRRARWIEILLGVLSLVAAAITFFNPFAGALTLVALIGAWLLIIGVFEIVGAFQSAHDRGWRLLLGVLDTVLGGLLLFSDPATGLAFLALAVGLSFLLRGTFLIILAMGLRRIGKL</sequence>
<reference evidence="2 3" key="1">
    <citation type="submission" date="2014-02" db="EMBL/GenBank/DDBJ databases">
        <title>Whole genome sequence of Sphingobium chlorophenolicum NBRC 16172.</title>
        <authorList>
            <person name="Gan H.M."/>
            <person name="Gan H.Y."/>
            <person name="Chew T.H."/>
            <person name="Savka M.A."/>
        </authorList>
    </citation>
    <scope>NUCLEOTIDE SEQUENCE [LARGE SCALE GENOMIC DNA]</scope>
    <source>
        <strain evidence="2 3">NBRC 16172</strain>
    </source>
</reference>
<feature type="transmembrane region" description="Helical" evidence="1">
    <location>
        <begin position="21"/>
        <end position="42"/>
    </location>
</feature>
<dbReference type="InterPro" id="IPR005325">
    <property type="entry name" value="DUF308_memb"/>
</dbReference>
<feature type="transmembrane region" description="Helical" evidence="1">
    <location>
        <begin position="104"/>
        <end position="127"/>
    </location>
</feature>
<dbReference type="PATRIC" id="fig|46429.4.peg.270"/>
<accession>A0A081RKB0</accession>
<proteinExistence type="predicted"/>
<gene>
    <name evidence="2" type="ORF">BV95_00272</name>
</gene>
<evidence type="ECO:0000313" key="2">
    <source>
        <dbReference type="EMBL" id="KEQ55633.1"/>
    </source>
</evidence>
<keyword evidence="1" id="KW-1133">Transmembrane helix</keyword>
<dbReference type="Pfam" id="PF03729">
    <property type="entry name" value="DUF308"/>
    <property type="match status" value="1"/>
</dbReference>
<feature type="transmembrane region" description="Helical" evidence="1">
    <location>
        <begin position="134"/>
        <end position="153"/>
    </location>
</feature>
<keyword evidence="1" id="KW-0812">Transmembrane</keyword>
<organism evidence="2 3">
    <name type="scientific">Sphingobium chlorophenolicum</name>
    <dbReference type="NCBI Taxonomy" id="46429"/>
    <lineage>
        <taxon>Bacteria</taxon>
        <taxon>Pseudomonadati</taxon>
        <taxon>Pseudomonadota</taxon>
        <taxon>Alphaproteobacteria</taxon>
        <taxon>Sphingomonadales</taxon>
        <taxon>Sphingomonadaceae</taxon>
        <taxon>Sphingobium</taxon>
    </lineage>
</organism>
<evidence type="ECO:0000256" key="1">
    <source>
        <dbReference type="SAM" id="Phobius"/>
    </source>
</evidence>
<dbReference type="InterPro" id="IPR052712">
    <property type="entry name" value="Acid_resist_chaperone_HdeD"/>
</dbReference>
<dbReference type="eggNOG" id="COG3247">
    <property type="taxonomic scope" value="Bacteria"/>
</dbReference>
<feature type="transmembrane region" description="Helical" evidence="1">
    <location>
        <begin position="48"/>
        <end position="68"/>
    </location>
</feature>
<feature type="transmembrane region" description="Helical" evidence="1">
    <location>
        <begin position="159"/>
        <end position="184"/>
    </location>
</feature>
<keyword evidence="1" id="KW-0472">Membrane</keyword>
<dbReference type="EMBL" id="JFHR01000001">
    <property type="protein sequence ID" value="KEQ55633.1"/>
    <property type="molecule type" value="Genomic_DNA"/>
</dbReference>
<dbReference type="GO" id="GO:0005886">
    <property type="term" value="C:plasma membrane"/>
    <property type="evidence" value="ECO:0007669"/>
    <property type="project" value="TreeGrafter"/>
</dbReference>
<dbReference type="PANTHER" id="PTHR34989:SF1">
    <property type="entry name" value="PROTEIN HDED"/>
    <property type="match status" value="1"/>
</dbReference>
<protein>
    <submittedName>
        <fullName evidence="2">Putative membrane protein</fullName>
    </submittedName>
</protein>